<proteinExistence type="predicted"/>
<dbReference type="Pfam" id="PF01935">
    <property type="entry name" value="DUF87"/>
    <property type="match status" value="1"/>
</dbReference>
<feature type="domain" description="Helicase HerA central" evidence="2">
    <location>
        <begin position="61"/>
        <end position="112"/>
    </location>
</feature>
<dbReference type="Proteomes" id="UP000070263">
    <property type="component" value="Unassembled WGS sequence"/>
</dbReference>
<name>A0A133VLH3_9EURY</name>
<dbReference type="SUPFAM" id="SSF52540">
    <property type="entry name" value="P-loop containing nucleoside triphosphate hydrolases"/>
    <property type="match status" value="1"/>
</dbReference>
<accession>A0A133VLH3</accession>
<dbReference type="InterPro" id="IPR036390">
    <property type="entry name" value="WH_DNA-bd_sf"/>
</dbReference>
<dbReference type="CDD" id="cd01127">
    <property type="entry name" value="TrwB_TraG_TraD_VirD4"/>
    <property type="match status" value="1"/>
</dbReference>
<dbReference type="PANTHER" id="PTHR30121:SF6">
    <property type="entry name" value="SLR6007 PROTEIN"/>
    <property type="match status" value="1"/>
</dbReference>
<organism evidence="3 4">
    <name type="scientific">candidate division MSBL1 archaeon SCGC-AAA382A20</name>
    <dbReference type="NCBI Taxonomy" id="1698280"/>
    <lineage>
        <taxon>Archaea</taxon>
        <taxon>Methanobacteriati</taxon>
        <taxon>Methanobacteriota</taxon>
        <taxon>candidate division MSBL1</taxon>
    </lineage>
</organism>
<dbReference type="InterPro" id="IPR036388">
    <property type="entry name" value="WH-like_DNA-bd_sf"/>
</dbReference>
<protein>
    <recommendedName>
        <fullName evidence="2">Helicase HerA central domain-containing protein</fullName>
    </recommendedName>
</protein>
<comment type="caution">
    <text evidence="3">The sequence shown here is derived from an EMBL/GenBank/DDBJ whole genome shotgun (WGS) entry which is preliminary data.</text>
</comment>
<gene>
    <name evidence="3" type="ORF">AKJ51_01660</name>
</gene>
<evidence type="ECO:0000256" key="1">
    <source>
        <dbReference type="SAM" id="MobiDB-lite"/>
    </source>
</evidence>
<dbReference type="PANTHER" id="PTHR30121">
    <property type="entry name" value="UNCHARACTERIZED PROTEIN YJGR-RELATED"/>
    <property type="match status" value="1"/>
</dbReference>
<keyword evidence="4" id="KW-1185">Reference proteome</keyword>
<reference evidence="3 4" key="1">
    <citation type="journal article" date="2016" name="Sci. Rep.">
        <title>Metabolic traits of an uncultured archaeal lineage -MSBL1- from brine pools of the Red Sea.</title>
        <authorList>
            <person name="Mwirichia R."/>
            <person name="Alam I."/>
            <person name="Rashid M."/>
            <person name="Vinu M."/>
            <person name="Ba-Alawi W."/>
            <person name="Anthony Kamau A."/>
            <person name="Kamanda Ngugi D."/>
            <person name="Goker M."/>
            <person name="Klenk H.P."/>
            <person name="Bajic V."/>
            <person name="Stingl U."/>
        </authorList>
    </citation>
    <scope>NUCLEOTIDE SEQUENCE [LARGE SCALE GENOMIC DNA]</scope>
    <source>
        <strain evidence="3">SCGC-AAA382A20</strain>
    </source>
</reference>
<feature type="region of interest" description="Disordered" evidence="1">
    <location>
        <begin position="1"/>
        <end position="56"/>
    </location>
</feature>
<sequence length="747" mass="85185">MKGDLKGAEKGSKNGRDGGRTLPFPGERDSPSATLDRSDKTVLGRDPQTGEKVTAPADAGVHSLVLGATGTGKSTFLLSQMLQNVYRGDSVVLVDPHGGEGSLSHKFLSHIPKDRWDDVVYINPLTAQKYGKLVKINFLDPGRRGPDPIQEAFIESVEELYPNHRDPEFENIFAYSLMLLFDTERGTPTIEQVMEVASNRKNARWERLQKCTDAEVVRFWREDFRNTDPQLYPPTISKIYRRMNTSFMRPFSRAEYSSVDLYEKLNEGGIIVLEVPKGRITEDVSAFFGSIFLSRLAQFAMERSEIPRDRGRPVHVYVDEAYTFITDVLRQNMRGLRKSGVYFTLCSQDVRGYSDIWSENVLPELTDRTVAFRCGEKTARWAESKFTTWLDRKYHEMREELAKLPNYEFYAAVPAGRSVEVKKAETIDVGLGEQDRDEIITRSLEKYGDMTRARKNLERKGGVTVGSPHLNPPEFFVLHHIDEKEMDREYNIVEELTERKVIKKKNARRAMAKLAERGYIEKNTALPWDRSKEAGRRNEFVYLAEKGEKALYPPIGASRAGGAERISMMCQAMRRLRLREQEIVAPVLLHQRSAQSAAVITNVEVEGRNGETVYPDLMIYLDHEPNAWFGNDAAAVEVDAHPQKKSFILHFEDNRNRIEVPTLLVVPDENSRGLAQKHLKEEGAEIVERIDANSGPREVEVVVVNPENIEHPTAVEAEPDPDKRLYRQVRESCKVNGFMKEYRELVK</sequence>
<evidence type="ECO:0000313" key="4">
    <source>
        <dbReference type="Proteomes" id="UP000070263"/>
    </source>
</evidence>
<dbReference type="Gene3D" id="1.10.10.10">
    <property type="entry name" value="Winged helix-like DNA-binding domain superfamily/Winged helix DNA-binding domain"/>
    <property type="match status" value="1"/>
</dbReference>
<dbReference type="SUPFAM" id="SSF46785">
    <property type="entry name" value="Winged helix' DNA-binding domain"/>
    <property type="match status" value="1"/>
</dbReference>
<evidence type="ECO:0000313" key="3">
    <source>
        <dbReference type="EMBL" id="KXB07292.1"/>
    </source>
</evidence>
<dbReference type="InterPro" id="IPR027417">
    <property type="entry name" value="P-loop_NTPase"/>
</dbReference>
<feature type="compositionally biased region" description="Basic and acidic residues" evidence="1">
    <location>
        <begin position="1"/>
        <end position="19"/>
    </location>
</feature>
<feature type="compositionally biased region" description="Basic and acidic residues" evidence="1">
    <location>
        <begin position="26"/>
        <end position="43"/>
    </location>
</feature>
<dbReference type="InterPro" id="IPR002789">
    <property type="entry name" value="HerA_central"/>
</dbReference>
<dbReference type="EMBL" id="LHYE01000011">
    <property type="protein sequence ID" value="KXB07292.1"/>
    <property type="molecule type" value="Genomic_DNA"/>
</dbReference>
<evidence type="ECO:0000259" key="2">
    <source>
        <dbReference type="Pfam" id="PF01935"/>
    </source>
</evidence>
<dbReference type="AlphaFoldDB" id="A0A133VLH3"/>
<dbReference type="InterPro" id="IPR051162">
    <property type="entry name" value="T4SS_component"/>
</dbReference>
<dbReference type="Gene3D" id="3.40.50.300">
    <property type="entry name" value="P-loop containing nucleotide triphosphate hydrolases"/>
    <property type="match status" value="2"/>
</dbReference>